<dbReference type="Proteomes" id="UP000599523">
    <property type="component" value="Unassembled WGS sequence"/>
</dbReference>
<name>A0A972FFW3_9RHOO</name>
<dbReference type="AlphaFoldDB" id="A0A972FFW3"/>
<dbReference type="PANTHER" id="PTHR48108:SF26">
    <property type="entry name" value="CBS DOMAIN-CONTAINING PROTEIN DDB_G0289609"/>
    <property type="match status" value="1"/>
</dbReference>
<sequence length="140" mass="15403">MTNRKLALIVEHQHPLTLASAENIQRACQCMREQRIGAVMVSDDGITLKGIFTGRDAVRAMAECCDPVTTRIETLMTPDPTTIAPNATAIEALRLMSDGGFRHLPVVEAGRIVGIVSRGDFKGLELDHFEDETSLWERIA</sequence>
<proteinExistence type="predicted"/>
<dbReference type="InterPro" id="IPR051462">
    <property type="entry name" value="CBS_domain-containing"/>
</dbReference>
<dbReference type="Pfam" id="PF00571">
    <property type="entry name" value="CBS"/>
    <property type="match status" value="2"/>
</dbReference>
<evidence type="ECO:0000259" key="3">
    <source>
        <dbReference type="PROSITE" id="PS51371"/>
    </source>
</evidence>
<keyword evidence="2" id="KW-0129">CBS domain</keyword>
<keyword evidence="5" id="KW-1185">Reference proteome</keyword>
<feature type="domain" description="CBS" evidence="3">
    <location>
        <begin position="76"/>
        <end position="132"/>
    </location>
</feature>
<dbReference type="InterPro" id="IPR000644">
    <property type="entry name" value="CBS_dom"/>
</dbReference>
<evidence type="ECO:0000313" key="4">
    <source>
        <dbReference type="EMBL" id="NMG01591.1"/>
    </source>
</evidence>
<protein>
    <submittedName>
        <fullName evidence="4">CBS domain-containing protein</fullName>
    </submittedName>
</protein>
<evidence type="ECO:0000256" key="2">
    <source>
        <dbReference type="PROSITE-ProRule" id="PRU00703"/>
    </source>
</evidence>
<feature type="domain" description="CBS" evidence="3">
    <location>
        <begin position="10"/>
        <end position="68"/>
    </location>
</feature>
<keyword evidence="1" id="KW-0677">Repeat</keyword>
<gene>
    <name evidence="4" type="ORF">GPA21_01200</name>
</gene>
<dbReference type="PANTHER" id="PTHR48108">
    <property type="entry name" value="CBS DOMAIN-CONTAINING PROTEIN CBSX2, CHLOROPLASTIC"/>
    <property type="match status" value="1"/>
</dbReference>
<dbReference type="SUPFAM" id="SSF54631">
    <property type="entry name" value="CBS-domain pair"/>
    <property type="match status" value="1"/>
</dbReference>
<organism evidence="4 5">
    <name type="scientific">Azoarcus taiwanensis</name>
    <dbReference type="NCBI Taxonomy" id="666964"/>
    <lineage>
        <taxon>Bacteria</taxon>
        <taxon>Pseudomonadati</taxon>
        <taxon>Pseudomonadota</taxon>
        <taxon>Betaproteobacteria</taxon>
        <taxon>Rhodocyclales</taxon>
        <taxon>Zoogloeaceae</taxon>
        <taxon>Azoarcus</taxon>
    </lineage>
</organism>
<dbReference type="SMART" id="SM00116">
    <property type="entry name" value="CBS"/>
    <property type="match status" value="2"/>
</dbReference>
<dbReference type="EMBL" id="WTVM01000004">
    <property type="protein sequence ID" value="NMG01591.1"/>
    <property type="molecule type" value="Genomic_DNA"/>
</dbReference>
<dbReference type="InterPro" id="IPR046342">
    <property type="entry name" value="CBS_dom_sf"/>
</dbReference>
<reference evidence="4" key="1">
    <citation type="submission" date="2019-12" db="EMBL/GenBank/DDBJ databases">
        <title>Comparative genomics gives insights into the taxonomy of the Azoarcus-Aromatoleum group and reveals separate origins of nif in the plant-associated Azoarcus and non-plant-associated Aromatoleum sub-groups.</title>
        <authorList>
            <person name="Lafos M."/>
            <person name="Maluk M."/>
            <person name="Batista M."/>
            <person name="Junghare M."/>
            <person name="Carmona M."/>
            <person name="Faoro H."/>
            <person name="Cruz L.M."/>
            <person name="Battistoni F."/>
            <person name="De Souza E."/>
            <person name="Pedrosa F."/>
            <person name="Chen W.-M."/>
            <person name="Poole P.S."/>
            <person name="Dixon R.A."/>
            <person name="James E.K."/>
        </authorList>
    </citation>
    <scope>NUCLEOTIDE SEQUENCE</scope>
    <source>
        <strain evidence="4">NSC3</strain>
    </source>
</reference>
<evidence type="ECO:0000313" key="5">
    <source>
        <dbReference type="Proteomes" id="UP000599523"/>
    </source>
</evidence>
<dbReference type="RefSeq" id="WP_168986385.1">
    <property type="nucleotide sequence ID" value="NZ_CAWPHM010000275.1"/>
</dbReference>
<dbReference type="PROSITE" id="PS51371">
    <property type="entry name" value="CBS"/>
    <property type="match status" value="2"/>
</dbReference>
<accession>A0A972FFW3</accession>
<evidence type="ECO:0000256" key="1">
    <source>
        <dbReference type="ARBA" id="ARBA00022737"/>
    </source>
</evidence>
<comment type="caution">
    <text evidence="4">The sequence shown here is derived from an EMBL/GenBank/DDBJ whole genome shotgun (WGS) entry which is preliminary data.</text>
</comment>
<dbReference type="Gene3D" id="3.10.580.10">
    <property type="entry name" value="CBS-domain"/>
    <property type="match status" value="1"/>
</dbReference>